<organism evidence="2">
    <name type="scientific">Mesotoga infera</name>
    <dbReference type="NCBI Taxonomy" id="1236046"/>
    <lineage>
        <taxon>Bacteria</taxon>
        <taxon>Thermotogati</taxon>
        <taxon>Thermotogota</taxon>
        <taxon>Thermotogae</taxon>
        <taxon>Kosmotogales</taxon>
        <taxon>Kosmotogaceae</taxon>
        <taxon>Mesotoga</taxon>
    </lineage>
</organism>
<dbReference type="EMBL" id="DSBT01000013">
    <property type="protein sequence ID" value="HDP76642.1"/>
    <property type="molecule type" value="Genomic_DNA"/>
</dbReference>
<dbReference type="InterPro" id="IPR004843">
    <property type="entry name" value="Calcineurin-like_PHP"/>
</dbReference>
<name>A0A7C1GNN3_9BACT</name>
<comment type="caution">
    <text evidence="2">The sequence shown here is derived from an EMBL/GenBank/DDBJ whole genome shotgun (WGS) entry which is preliminary data.</text>
</comment>
<evidence type="ECO:0000259" key="1">
    <source>
        <dbReference type="Pfam" id="PF00149"/>
    </source>
</evidence>
<accession>A0A7C1GNN3</accession>
<dbReference type="Pfam" id="PF00149">
    <property type="entry name" value="Metallophos"/>
    <property type="match status" value="1"/>
</dbReference>
<gene>
    <name evidence="2" type="ORF">ENN47_00355</name>
</gene>
<protein>
    <recommendedName>
        <fullName evidence="1">Calcineurin-like phosphoesterase domain-containing protein</fullName>
    </recommendedName>
</protein>
<dbReference type="InterPro" id="IPR051918">
    <property type="entry name" value="STPP_CPPED1"/>
</dbReference>
<dbReference type="InterPro" id="IPR029052">
    <property type="entry name" value="Metallo-depent_PP-like"/>
</dbReference>
<dbReference type="Proteomes" id="UP000886198">
    <property type="component" value="Unassembled WGS sequence"/>
</dbReference>
<dbReference type="AlphaFoldDB" id="A0A7C1GNN3"/>
<dbReference type="Gene3D" id="3.60.21.10">
    <property type="match status" value="1"/>
</dbReference>
<dbReference type="SUPFAM" id="SSF56300">
    <property type="entry name" value="Metallo-dependent phosphatases"/>
    <property type="match status" value="1"/>
</dbReference>
<feature type="domain" description="Calcineurin-like phosphoesterase" evidence="1">
    <location>
        <begin position="104"/>
        <end position="301"/>
    </location>
</feature>
<reference evidence="2" key="1">
    <citation type="journal article" date="2020" name="mSystems">
        <title>Genome- and Community-Level Interaction Insights into Carbon Utilization and Element Cycling Functions of Hydrothermarchaeota in Hydrothermal Sediment.</title>
        <authorList>
            <person name="Zhou Z."/>
            <person name="Liu Y."/>
            <person name="Xu W."/>
            <person name="Pan J."/>
            <person name="Luo Z.H."/>
            <person name="Li M."/>
        </authorList>
    </citation>
    <scope>NUCLEOTIDE SEQUENCE [LARGE SCALE GENOMIC DNA]</scope>
    <source>
        <strain evidence="2">SpSt-1179</strain>
    </source>
</reference>
<proteinExistence type="predicted"/>
<evidence type="ECO:0000313" key="2">
    <source>
        <dbReference type="EMBL" id="HDP76642.1"/>
    </source>
</evidence>
<dbReference type="PANTHER" id="PTHR43143">
    <property type="entry name" value="METALLOPHOSPHOESTERASE, CALCINEURIN SUPERFAMILY"/>
    <property type="match status" value="1"/>
</dbReference>
<dbReference type="PANTHER" id="PTHR43143:SF1">
    <property type="entry name" value="SERINE_THREONINE-PROTEIN PHOSPHATASE CPPED1"/>
    <property type="match status" value="1"/>
</dbReference>
<sequence length="534" mass="60649">MKKTLLLVFVLLVISLVIGIEGHVFVDLNSNGVLDSGDQVVQGCLVSNGIEIVSSDSDGVYDISDSNGFVFLIKPDGYLCSEWYARGVENHDFLLIPVVENGVFAVVNDIHYADDPDLFYESLGDREMIDNPDEYMAKLVSILETISPDFIVCNGDMGASIKDIDDETATRWATKVKDYLTVGDIPVYYSVGNHETNKKKEDPYDIFHNVYGPEYYSFNSFETHCIVLNTHNIVEGGFVYEVDSAQLEWLKRDIELVPNNTRILIFSHEPVFSLAKTDNYYELMQIFADECSYHITGHKHTMIEFFDAPFVELTCGAVSGAWWEGPSPTGDEYGFTLFEMKRSDLNYCFVTLTDNYSGWFDMSREAPYSGVEYIRFCTFPSVSEDIEVLLNDRVVECDVLKREMRFWSEYYFNINLSSCDDGLNEIVVRSGDREFKKKLFVRSAPVDIKSMKTSPEYFEGALVLVSNCSNTGQWGTTYTFNDGSDTFMVQITNLDIPFAISKDEKYSLFGIFRNSERVVDPLKLLVAEGIVQEE</sequence>
<dbReference type="GO" id="GO:0016787">
    <property type="term" value="F:hydrolase activity"/>
    <property type="evidence" value="ECO:0007669"/>
    <property type="project" value="InterPro"/>
</dbReference>